<gene>
    <name evidence="1" type="ORF">RF55_16541</name>
    <name evidence="2" type="ORF">RF55_8742</name>
</gene>
<evidence type="ECO:0000313" key="1">
    <source>
        <dbReference type="EMBL" id="KMQ85106.1"/>
    </source>
</evidence>
<proteinExistence type="predicted"/>
<comment type="caution">
    <text evidence="1">The sequence shown here is derived from an EMBL/GenBank/DDBJ whole genome shotgun (WGS) entry which is preliminary data.</text>
</comment>
<dbReference type="Proteomes" id="UP000036403">
    <property type="component" value="Unassembled WGS sequence"/>
</dbReference>
<accession>A0A0J7K4L1</accession>
<dbReference type="OrthoDB" id="7557296at2759"/>
<dbReference type="AlphaFoldDB" id="A0A0J7K4L1"/>
<protein>
    <submittedName>
        <fullName evidence="1">Uncharacterized protein</fullName>
    </submittedName>
</protein>
<dbReference type="EMBL" id="LBMM01005584">
    <property type="protein sequence ID" value="KMQ91400.1"/>
    <property type="molecule type" value="Genomic_DNA"/>
</dbReference>
<reference evidence="1 3" key="1">
    <citation type="submission" date="2015-04" db="EMBL/GenBank/DDBJ databases">
        <title>Lasius niger genome sequencing.</title>
        <authorList>
            <person name="Konorov E.A."/>
            <person name="Nikitin M.A."/>
            <person name="Kirill M.V."/>
            <person name="Chang P."/>
        </authorList>
    </citation>
    <scope>NUCLEOTIDE SEQUENCE [LARGE SCALE GENOMIC DNA]</scope>
    <source>
        <tissue evidence="1">Whole</tissue>
    </source>
</reference>
<organism evidence="1 3">
    <name type="scientific">Lasius niger</name>
    <name type="common">Black garden ant</name>
    <dbReference type="NCBI Taxonomy" id="67767"/>
    <lineage>
        <taxon>Eukaryota</taxon>
        <taxon>Metazoa</taxon>
        <taxon>Ecdysozoa</taxon>
        <taxon>Arthropoda</taxon>
        <taxon>Hexapoda</taxon>
        <taxon>Insecta</taxon>
        <taxon>Pterygota</taxon>
        <taxon>Neoptera</taxon>
        <taxon>Endopterygota</taxon>
        <taxon>Hymenoptera</taxon>
        <taxon>Apocrita</taxon>
        <taxon>Aculeata</taxon>
        <taxon>Formicoidea</taxon>
        <taxon>Formicidae</taxon>
        <taxon>Formicinae</taxon>
        <taxon>Lasius</taxon>
        <taxon>Lasius</taxon>
    </lineage>
</organism>
<name>A0A0J7K4L1_LASNI</name>
<dbReference type="PaxDb" id="67767-A0A0J7K4L1"/>
<evidence type="ECO:0000313" key="3">
    <source>
        <dbReference type="Proteomes" id="UP000036403"/>
    </source>
</evidence>
<keyword evidence="3" id="KW-1185">Reference proteome</keyword>
<sequence length="150" mass="16930">MWDTLETDNPDVIEYLKSIESNKSKLQTQVKNELKESEGDLLKIKIESSYENNTNLLNVKTSALSKTHTDIVNKKTKKIAVSAEDDTLQVVSEALQSVKGLCESADKSDDVAYNFCMTTYSQLKNMSKKKQKIARTRISTIMLELESDSE</sequence>
<evidence type="ECO:0000313" key="2">
    <source>
        <dbReference type="EMBL" id="KMQ91400.1"/>
    </source>
</evidence>
<dbReference type="EMBL" id="LBMM01014634">
    <property type="protein sequence ID" value="KMQ85106.1"/>
    <property type="molecule type" value="Genomic_DNA"/>
</dbReference>